<organism evidence="1">
    <name type="scientific">Kitasatospora sp. CMC57</name>
    <dbReference type="NCBI Taxonomy" id="3231513"/>
    <lineage>
        <taxon>Bacteria</taxon>
        <taxon>Bacillati</taxon>
        <taxon>Actinomycetota</taxon>
        <taxon>Actinomycetes</taxon>
        <taxon>Kitasatosporales</taxon>
        <taxon>Streptomycetaceae</taxon>
        <taxon>Kitasatospora</taxon>
    </lineage>
</organism>
<evidence type="ECO:0000313" key="1">
    <source>
        <dbReference type="EMBL" id="BFP50002.1"/>
    </source>
</evidence>
<gene>
    <name evidence="1" type="ORF">KCMC57_63700</name>
</gene>
<accession>A0AB33KBX5</accession>
<name>A0AB33KBX5_9ACTN</name>
<dbReference type="EMBL" id="AP035881">
    <property type="protein sequence ID" value="BFP50002.1"/>
    <property type="molecule type" value="Genomic_DNA"/>
</dbReference>
<sequence length="121" mass="12789">MVSLNADIISDGATRDVRDLAQEFFDEVRGGDTPTAEIAGDRALVPIDAGRVTGEGDSQGGEELVEEANEGRGLPAYSPGVCRAGCPVRLFQHATPSSGSSRVAADWQPLQLAQHRRLTEA</sequence>
<proteinExistence type="predicted"/>
<reference evidence="1" key="1">
    <citation type="submission" date="2024-07" db="EMBL/GenBank/DDBJ databases">
        <title>Complete genome sequences of cellulolytic bacteria, Kitasatospora sp. CMC57 and Streptomyces sp. CMC78, isolated from Japanese agricultural soil.</title>
        <authorList>
            <person name="Hashimoto T."/>
            <person name="Ito M."/>
            <person name="Iwamoto M."/>
            <person name="Fukahori D."/>
            <person name="Shoda T."/>
            <person name="Sakoda M."/>
            <person name="Morohoshi T."/>
            <person name="Mitsuboshi M."/>
            <person name="Nishizawa T."/>
        </authorList>
    </citation>
    <scope>NUCLEOTIDE SEQUENCE</scope>
    <source>
        <strain evidence="1">CMC57</strain>
    </source>
</reference>
<protein>
    <submittedName>
        <fullName evidence="1">Uncharacterized protein</fullName>
    </submittedName>
</protein>
<dbReference type="AlphaFoldDB" id="A0AB33KBX5"/>